<accession>A0A3D8GVW5</accession>
<comment type="caution">
    <text evidence="1">The sequence shown here is derived from an EMBL/GenBank/DDBJ whole genome shotgun (WGS) entry which is preliminary data.</text>
</comment>
<dbReference type="RefSeq" id="WP_115450522.1">
    <property type="nucleotide sequence ID" value="NZ_QNQT01000001.1"/>
</dbReference>
<name>A0A3D8GVW5_9BACI</name>
<dbReference type="Pfam" id="PF14035">
    <property type="entry name" value="YlzJ"/>
    <property type="match status" value="1"/>
</dbReference>
<keyword evidence="2" id="KW-1185">Reference proteome</keyword>
<organism evidence="1 2">
    <name type="scientific">Neobacillus piezotolerans</name>
    <dbReference type="NCBI Taxonomy" id="2259171"/>
    <lineage>
        <taxon>Bacteria</taxon>
        <taxon>Bacillati</taxon>
        <taxon>Bacillota</taxon>
        <taxon>Bacilli</taxon>
        <taxon>Bacillales</taxon>
        <taxon>Bacillaceae</taxon>
        <taxon>Neobacillus</taxon>
    </lineage>
</organism>
<dbReference type="AlphaFoldDB" id="A0A3D8GVW5"/>
<sequence>MILYTMMPEELIFQQQQDAVPKERKIISKEGVSMEVESSGDGFQIVRLLSTDPVHYMDARWLPGSKISL</sequence>
<dbReference type="OrthoDB" id="1683573at2"/>
<dbReference type="InterPro" id="IPR025619">
    <property type="entry name" value="YlzJ"/>
</dbReference>
<reference evidence="1 2" key="1">
    <citation type="submission" date="2018-07" db="EMBL/GenBank/DDBJ databases">
        <title>Bacillus sp. YLB-04 draft genome sequence.</title>
        <authorList>
            <person name="Yu L."/>
            <person name="Tang X."/>
        </authorList>
    </citation>
    <scope>NUCLEOTIDE SEQUENCE [LARGE SCALE GENOMIC DNA]</scope>
    <source>
        <strain evidence="1 2">YLB-04</strain>
    </source>
</reference>
<evidence type="ECO:0000313" key="2">
    <source>
        <dbReference type="Proteomes" id="UP000257144"/>
    </source>
</evidence>
<dbReference type="Proteomes" id="UP000257144">
    <property type="component" value="Unassembled WGS sequence"/>
</dbReference>
<gene>
    <name evidence="1" type="ORF">DRW41_03305</name>
</gene>
<dbReference type="EMBL" id="QNQT01000001">
    <property type="protein sequence ID" value="RDU38604.1"/>
    <property type="molecule type" value="Genomic_DNA"/>
</dbReference>
<protein>
    <submittedName>
        <fullName evidence="1">Ribonuclease</fullName>
    </submittedName>
</protein>
<proteinExistence type="predicted"/>
<evidence type="ECO:0000313" key="1">
    <source>
        <dbReference type="EMBL" id="RDU38604.1"/>
    </source>
</evidence>